<keyword evidence="2" id="KW-1185">Reference proteome</keyword>
<name>A0ABU4G0L8_9BACL</name>
<gene>
    <name evidence="1" type="ORF">QT716_10635</name>
</gene>
<sequence length="112" mass="12934">MEILGISDIEDRIALAISLQALPEENQSRSEGTTFYKLTEETKRKLKELDLPIQGLRMNQMAAMETVRQCFPRNLGFYGAVFKDWALKKKQLLYRSIFQMSSLTKKGKCIEL</sequence>
<evidence type="ECO:0000313" key="1">
    <source>
        <dbReference type="EMBL" id="MDW0110491.1"/>
    </source>
</evidence>
<organism evidence="1 2">
    <name type="scientific">Sporosarcina aquimarina</name>
    <dbReference type="NCBI Taxonomy" id="114975"/>
    <lineage>
        <taxon>Bacteria</taxon>
        <taxon>Bacillati</taxon>
        <taxon>Bacillota</taxon>
        <taxon>Bacilli</taxon>
        <taxon>Bacillales</taxon>
        <taxon>Caryophanaceae</taxon>
        <taxon>Sporosarcina</taxon>
    </lineage>
</organism>
<dbReference type="RefSeq" id="WP_317936051.1">
    <property type="nucleotide sequence ID" value="NZ_JAUBDH010000006.1"/>
</dbReference>
<protein>
    <submittedName>
        <fullName evidence="1">Uncharacterized protein</fullName>
    </submittedName>
</protein>
<comment type="caution">
    <text evidence="1">The sequence shown here is derived from an EMBL/GenBank/DDBJ whole genome shotgun (WGS) entry which is preliminary data.</text>
</comment>
<evidence type="ECO:0000313" key="2">
    <source>
        <dbReference type="Proteomes" id="UP001280629"/>
    </source>
</evidence>
<dbReference type="EMBL" id="JAUBDH010000006">
    <property type="protein sequence ID" value="MDW0110491.1"/>
    <property type="molecule type" value="Genomic_DNA"/>
</dbReference>
<accession>A0ABU4G0L8</accession>
<reference evidence="1 2" key="1">
    <citation type="submission" date="2023-06" db="EMBL/GenBank/DDBJ databases">
        <title>Sporosarcina sp. nov., isolated from Korean traditional fermented seafood 'Jeotgal'.</title>
        <authorList>
            <person name="Yang A.-I."/>
            <person name="Shin N.-R."/>
        </authorList>
    </citation>
    <scope>NUCLEOTIDE SEQUENCE [LARGE SCALE GENOMIC DNA]</scope>
    <source>
        <strain evidence="1 2">KCTC3840</strain>
    </source>
</reference>
<proteinExistence type="predicted"/>
<dbReference type="Proteomes" id="UP001280629">
    <property type="component" value="Unassembled WGS sequence"/>
</dbReference>